<dbReference type="PhylomeDB" id="E9AYC2"/>
<feature type="domain" description="Cytochrome b5 heme-binding" evidence="5">
    <location>
        <begin position="1075"/>
        <end position="1151"/>
    </location>
</feature>
<dbReference type="Gene3D" id="3.10.120.10">
    <property type="entry name" value="Cytochrome b5-like heme/steroid binding domain"/>
    <property type="match status" value="1"/>
</dbReference>
<dbReference type="Proteomes" id="UP000007259">
    <property type="component" value="Chromosome 26"/>
</dbReference>
<dbReference type="InterPro" id="IPR051872">
    <property type="entry name" value="Cytochrome_b5/Flavoprotein_Rdt"/>
</dbReference>
<protein>
    <recommendedName>
        <fullName evidence="5">Cytochrome b5 heme-binding domain-containing protein</fullName>
    </recommendedName>
</protein>
<feature type="compositionally biased region" description="Low complexity" evidence="4">
    <location>
        <begin position="716"/>
        <end position="732"/>
    </location>
</feature>
<dbReference type="KEGG" id="lmi:LMXM_26_1430"/>
<accession>E9AYC2</accession>
<dbReference type="SUPFAM" id="SSF55856">
    <property type="entry name" value="Cytochrome b5-like heme/steroid binding domain"/>
    <property type="match status" value="1"/>
</dbReference>
<feature type="region of interest" description="Disordered" evidence="4">
    <location>
        <begin position="329"/>
        <end position="383"/>
    </location>
</feature>
<dbReference type="OrthoDB" id="260519at2759"/>
<feature type="region of interest" description="Disordered" evidence="4">
    <location>
        <begin position="716"/>
        <end position="737"/>
    </location>
</feature>
<dbReference type="AlphaFoldDB" id="E9AYC2"/>
<dbReference type="InterPro" id="IPR036400">
    <property type="entry name" value="Cyt_B5-like_heme/steroid_sf"/>
</dbReference>
<evidence type="ECO:0000256" key="4">
    <source>
        <dbReference type="SAM" id="MobiDB-lite"/>
    </source>
</evidence>
<dbReference type="RefSeq" id="XP_003876444.1">
    <property type="nucleotide sequence ID" value="XM_003876395.1"/>
</dbReference>
<evidence type="ECO:0000313" key="7">
    <source>
        <dbReference type="Proteomes" id="UP000007259"/>
    </source>
</evidence>
<feature type="region of interest" description="Disordered" evidence="4">
    <location>
        <begin position="967"/>
        <end position="986"/>
    </location>
</feature>
<feature type="region of interest" description="Disordered" evidence="4">
    <location>
        <begin position="1"/>
        <end position="22"/>
    </location>
</feature>
<keyword evidence="1" id="KW-0349">Heme</keyword>
<evidence type="ECO:0000313" key="6">
    <source>
        <dbReference type="EMBL" id="CBZ27963.1"/>
    </source>
</evidence>
<feature type="compositionally biased region" description="Basic and acidic residues" evidence="4">
    <location>
        <begin position="658"/>
        <end position="667"/>
    </location>
</feature>
<evidence type="ECO:0000256" key="3">
    <source>
        <dbReference type="ARBA" id="ARBA00023004"/>
    </source>
</evidence>
<dbReference type="PANTHER" id="PTHR46237:SF1">
    <property type="entry name" value="CYTOCHROME B5 REDUCTASE 4"/>
    <property type="match status" value="1"/>
</dbReference>
<feature type="region of interest" description="Disordered" evidence="4">
    <location>
        <begin position="1030"/>
        <end position="1069"/>
    </location>
</feature>
<dbReference type="Pfam" id="PF00173">
    <property type="entry name" value="Cyt-b5"/>
    <property type="match status" value="1"/>
</dbReference>
<dbReference type="FunFam" id="3.10.120.10:FF:000025">
    <property type="entry name" value="Cytochrome b5-like Heme/Steroid binding domain containing protein, putative"/>
    <property type="match status" value="1"/>
</dbReference>
<dbReference type="GO" id="GO:0004128">
    <property type="term" value="F:cytochrome-b5 reductase activity, acting on NAD(P)H"/>
    <property type="evidence" value="ECO:0007669"/>
    <property type="project" value="TreeGrafter"/>
</dbReference>
<evidence type="ECO:0000256" key="1">
    <source>
        <dbReference type="ARBA" id="ARBA00022617"/>
    </source>
</evidence>
<reference evidence="6 7" key="1">
    <citation type="journal article" date="2011" name="Genome Res.">
        <title>Chromosome and gene copy number variation allow major structural change between species and strains of Leishmania.</title>
        <authorList>
            <person name="Rogers M.B."/>
            <person name="Hilley J.D."/>
            <person name="Dickens N.J."/>
            <person name="Wilkes J."/>
            <person name="Bates P.A."/>
            <person name="Depledge D.P."/>
            <person name="Harris D."/>
            <person name="Her Y."/>
            <person name="Herzyk P."/>
            <person name="Imamura H."/>
            <person name="Otto T.D."/>
            <person name="Sanders M."/>
            <person name="Seeger K."/>
            <person name="Dujardin J.C."/>
            <person name="Berriman M."/>
            <person name="Smith D.F."/>
            <person name="Hertz-Fowler C."/>
            <person name="Mottram J.C."/>
        </authorList>
    </citation>
    <scope>NUCLEOTIDE SEQUENCE [LARGE SCALE GENOMIC DNA]</scope>
    <source>
        <strain evidence="6 7">MHOM/GT/2001/U1103</strain>
    </source>
</reference>
<dbReference type="GO" id="GO:0046872">
    <property type="term" value="F:metal ion binding"/>
    <property type="evidence" value="ECO:0007669"/>
    <property type="project" value="UniProtKB-KW"/>
</dbReference>
<keyword evidence="7" id="KW-1185">Reference proteome</keyword>
<name>E9AYC2_LEIMU</name>
<feature type="region of interest" description="Disordered" evidence="4">
    <location>
        <begin position="268"/>
        <end position="296"/>
    </location>
</feature>
<feature type="compositionally biased region" description="Polar residues" evidence="4">
    <location>
        <begin position="488"/>
        <end position="497"/>
    </location>
</feature>
<feature type="compositionally biased region" description="Basic residues" evidence="4">
    <location>
        <begin position="1037"/>
        <end position="1047"/>
    </location>
</feature>
<evidence type="ECO:0000256" key="2">
    <source>
        <dbReference type="ARBA" id="ARBA00022723"/>
    </source>
</evidence>
<gene>
    <name evidence="6" type="ORF">LMXM_26_1430</name>
</gene>
<dbReference type="SMART" id="SM01117">
    <property type="entry name" value="Cyt-b5"/>
    <property type="match status" value="1"/>
</dbReference>
<dbReference type="PANTHER" id="PTHR46237">
    <property type="entry name" value="CYTOCHROME B5 REDUCTASE 4 FAMILY MEMBER"/>
    <property type="match status" value="1"/>
</dbReference>
<organism evidence="6 7">
    <name type="scientific">Leishmania mexicana (strain MHOM/GT/2001/U1103)</name>
    <dbReference type="NCBI Taxonomy" id="929439"/>
    <lineage>
        <taxon>Eukaryota</taxon>
        <taxon>Discoba</taxon>
        <taxon>Euglenozoa</taxon>
        <taxon>Kinetoplastea</taxon>
        <taxon>Metakinetoplastina</taxon>
        <taxon>Trypanosomatida</taxon>
        <taxon>Trypanosomatidae</taxon>
        <taxon>Leishmaniinae</taxon>
        <taxon>Leishmania</taxon>
    </lineage>
</organism>
<dbReference type="InterPro" id="IPR001199">
    <property type="entry name" value="Cyt_B5-like_heme/steroid-bd"/>
</dbReference>
<dbReference type="GO" id="GO:0020037">
    <property type="term" value="F:heme binding"/>
    <property type="evidence" value="ECO:0007669"/>
    <property type="project" value="TreeGrafter"/>
</dbReference>
<keyword evidence="3" id="KW-0408">Iron</keyword>
<feature type="region of interest" description="Disordered" evidence="4">
    <location>
        <begin position="234"/>
        <end position="256"/>
    </location>
</feature>
<evidence type="ECO:0000259" key="5">
    <source>
        <dbReference type="PROSITE" id="PS50255"/>
    </source>
</evidence>
<dbReference type="EMBL" id="FR799579">
    <property type="protein sequence ID" value="CBZ27963.1"/>
    <property type="molecule type" value="Genomic_DNA"/>
</dbReference>
<keyword evidence="2" id="KW-0479">Metal-binding</keyword>
<feature type="region of interest" description="Disordered" evidence="4">
    <location>
        <begin position="85"/>
        <end position="105"/>
    </location>
</feature>
<feature type="compositionally biased region" description="Polar residues" evidence="4">
    <location>
        <begin position="335"/>
        <end position="347"/>
    </location>
</feature>
<feature type="compositionally biased region" description="Polar residues" evidence="4">
    <location>
        <begin position="968"/>
        <end position="986"/>
    </location>
</feature>
<feature type="region of interest" description="Disordered" evidence="4">
    <location>
        <begin position="648"/>
        <end position="683"/>
    </location>
</feature>
<feature type="region of interest" description="Disordered" evidence="4">
    <location>
        <begin position="439"/>
        <end position="459"/>
    </location>
</feature>
<dbReference type="GO" id="GO:0005737">
    <property type="term" value="C:cytoplasm"/>
    <property type="evidence" value="ECO:0007669"/>
    <property type="project" value="TreeGrafter"/>
</dbReference>
<sequence>MEERATQRATSARSDHYDGLLPLNPSPSIPSFVITTSAPTVVLPSSSSTVASAVGTPLGETYPQSLASSFTHALSPGDRSLIATRSPSMQRSSTVTSSAAPSLPSNWVGHDPPSGDKAPVIASLPAAAATVFASFLHHSSAETTPDSSPILHPGSAALTTMSAVALHDAVELEKTDAQLLADLCDPSRQWTPRYVSTTSIIAPTPSLEAGNAGAPSSDSDSSLPAALRRLFRRTSASKSVQSRDDGADATLTAGGEHDDTALLHADAQSEVHTDCSRNSGGAGSPRDPSPVTSSTPAIALGMAPMAAVTPSFEEGLHQPPVTTWSCATAAKGESSGHTATAASTLAPQPQPRQPRCVATQEDCESTSSQRQGPHISPRARSQACLSVRSGAATVPGQSSLCSPVSPTPKRRVRLGGAGNVFAGKPTPFVATNHFSSAVEVQSGRHDSNASNSVSSDLGNCVDNKELAVDGSVGSRRSALRAAPPEAVTSFSTASDTATPPALSVSADASASCPGAQTIDVTGAARHSPSADVRVSGDVGAKTSMTELTAKAEERFPRSNRAPFHIFNLAPPHLGNFPKAAITSTAQPFTFAHTSLAKSSATSSTYKSRRQRVRASSQPVTSSCSLFTRSGATGVSTSMATMQRCHTNEDVQGNSHGSHGGDEHEGWHRRAAHLPPPPPPPSRILSPMLSPAAHMGGGFSTFAQRAHEHYHGLGCDASAHPSASPHSSGCASPEQEGAQGLRVHYTPSSVSSFLARTEPAVDDDDRGFSGGRSVAVPKFGSFSFSTNITNTPRLSVDDSASRMSSPSTVSSTNRNSFIDLAHKSPQEHPPHHYLHSNRSASTLVHNVPACARESPTLEVDVLPITVVSLTSLQRSRASEARLSSSVVSSDQRCSSNSGCDSSCGCMQMHNVDDEQGLTAPASATPPRGAASTFVTSSVASLAGTVMSIAGHPLTVPFSPGNLTAPMSRKGSNSTFQLSPPSASTGHSTPCLQDGFVMRPDVESVQRVLQGKVPRMPGCSIRDWAAHLRAKEEELRRQEQKRHHAPHHRTSGDATHFRGGAPPPKPASTAASRTARLPRMTPQAVAIHNTPDDLWIVIRNVVYDCTAFQRYHPGGEKLLLACGGRDATAVYDRFHAWVSCESFMAPYAVGVIAPSETR</sequence>
<dbReference type="PROSITE" id="PS50255">
    <property type="entry name" value="CYTOCHROME_B5_2"/>
    <property type="match status" value="1"/>
</dbReference>
<proteinExistence type="predicted"/>
<dbReference type="VEuPathDB" id="TriTrypDB:LmxM.26.1430"/>
<dbReference type="OMA" id="HNVPACA"/>
<dbReference type="GeneID" id="13449310"/>
<feature type="region of interest" description="Disordered" evidence="4">
    <location>
        <begin position="474"/>
        <end position="502"/>
    </location>
</feature>
<feature type="compositionally biased region" description="Polar residues" evidence="4">
    <location>
        <begin position="448"/>
        <end position="457"/>
    </location>
</feature>